<evidence type="ECO:0000256" key="8">
    <source>
        <dbReference type="HAMAP-Rule" id="MF_00416"/>
    </source>
</evidence>
<sequence precursor="true">MRRIISFLTLALLALLAAVPAHAERIRDLGSFDGVRPNQLTGYGIVVGLDGTGDDNFEYVTQAMRGVSGRLGLTLPPGVSPGLKNAAAVIITAELPAFAKPGQTIDVTVSTIGRAKSLRGGSLVLAPLYGADGKIYGMAQGNLAVGGLGVSGRDGSKVTVNVPTVGRIADGATVELAVATGFDSEQELRFNLHNADFQTASRVRDAINARYPGSARVIDGVTLAIVMPFGSDLRAEMIAGIEMIEVRPAETPARVIVNARTGTVVINSAVRLAPAAISHGRLVVRIEESPVVIQPAPLSRGQTAVEQSTTITIEQAEDRVALMPGGANLSEVVDALNMLGVGAGDLVVILEALKQAGALQAEMVIL</sequence>
<feature type="chain" id="PRO_5044920071" description="Flagellar P-ring protein" evidence="8">
    <location>
        <begin position="24"/>
        <end position="366"/>
    </location>
</feature>
<keyword evidence="10" id="KW-1185">Reference proteome</keyword>
<keyword evidence="9" id="KW-0966">Cell projection</keyword>
<dbReference type="Pfam" id="PF02119">
    <property type="entry name" value="FlgI"/>
    <property type="match status" value="1"/>
</dbReference>
<evidence type="ECO:0000256" key="7">
    <source>
        <dbReference type="ARBA" id="ARBA00032344"/>
    </source>
</evidence>
<evidence type="ECO:0000313" key="10">
    <source>
        <dbReference type="Proteomes" id="UP001206067"/>
    </source>
</evidence>
<comment type="similarity">
    <text evidence="8">Belongs to the FlgI family.</text>
</comment>
<dbReference type="PANTHER" id="PTHR30381">
    <property type="entry name" value="FLAGELLAR P-RING PERIPLASMIC PROTEIN FLGI"/>
    <property type="match status" value="1"/>
</dbReference>
<dbReference type="NCBIfam" id="NF003676">
    <property type="entry name" value="PRK05303.1"/>
    <property type="match status" value="1"/>
</dbReference>
<reference evidence="9 10" key="1">
    <citation type="submission" date="2022-08" db="EMBL/GenBank/DDBJ databases">
        <title>Polyphasic taxonomy analysis of Qipengyuania sp.RS5-5.</title>
        <authorList>
            <person name="Xamxidin M."/>
            <person name="Wu M."/>
        </authorList>
    </citation>
    <scope>NUCLEOTIDE SEQUENCE [LARGE SCALE GENOMIC DNA]</scope>
    <source>
        <strain evidence="9 10">RS5-5</strain>
    </source>
</reference>
<keyword evidence="6 8" id="KW-0975">Bacterial flagellum</keyword>
<evidence type="ECO:0000256" key="3">
    <source>
        <dbReference type="ARBA" id="ARBA00019515"/>
    </source>
</evidence>
<dbReference type="PANTHER" id="PTHR30381:SF0">
    <property type="entry name" value="FLAGELLAR P-RING PROTEIN"/>
    <property type="match status" value="1"/>
</dbReference>
<evidence type="ECO:0000256" key="2">
    <source>
        <dbReference type="ARBA" id="ARBA00004117"/>
    </source>
</evidence>
<comment type="subunit">
    <text evidence="8">The basal body constitutes a major portion of the flagellar organelle and consists of four rings (L,P,S, and M) mounted on a central rod.</text>
</comment>
<dbReference type="RefSeq" id="WP_257594526.1">
    <property type="nucleotide sequence ID" value="NZ_JANKHH010000001.1"/>
</dbReference>
<proteinExistence type="inferred from homology"/>
<dbReference type="PRINTS" id="PR01010">
    <property type="entry name" value="FLGPRINGFLGI"/>
</dbReference>
<keyword evidence="9" id="KW-0969">Cilium</keyword>
<evidence type="ECO:0000256" key="4">
    <source>
        <dbReference type="ARBA" id="ARBA00022729"/>
    </source>
</evidence>
<comment type="caution">
    <text evidence="9">The sequence shown here is derived from an EMBL/GenBank/DDBJ whole genome shotgun (WGS) entry which is preliminary data.</text>
</comment>
<evidence type="ECO:0000256" key="5">
    <source>
        <dbReference type="ARBA" id="ARBA00022764"/>
    </source>
</evidence>
<evidence type="ECO:0000313" key="9">
    <source>
        <dbReference type="EMBL" id="MCR2832769.1"/>
    </source>
</evidence>
<evidence type="ECO:0000256" key="1">
    <source>
        <dbReference type="ARBA" id="ARBA00002591"/>
    </source>
</evidence>
<dbReference type="Proteomes" id="UP001206067">
    <property type="component" value="Unassembled WGS sequence"/>
</dbReference>
<feature type="signal peptide" evidence="8">
    <location>
        <begin position="1"/>
        <end position="23"/>
    </location>
</feature>
<evidence type="ECO:0000256" key="6">
    <source>
        <dbReference type="ARBA" id="ARBA00023143"/>
    </source>
</evidence>
<organism evidence="9 10">
    <name type="scientific">Parerythrobacter lacustris</name>
    <dbReference type="NCBI Taxonomy" id="2969984"/>
    <lineage>
        <taxon>Bacteria</taxon>
        <taxon>Pseudomonadati</taxon>
        <taxon>Pseudomonadota</taxon>
        <taxon>Alphaproteobacteria</taxon>
        <taxon>Sphingomonadales</taxon>
        <taxon>Erythrobacteraceae</taxon>
        <taxon>Parerythrobacter</taxon>
    </lineage>
</organism>
<comment type="function">
    <text evidence="1 8">Assembles around the rod to form the L-ring and probably protects the motor/basal body from shearing forces during rotation.</text>
</comment>
<dbReference type="EMBL" id="JANKHH010000001">
    <property type="protein sequence ID" value="MCR2832769.1"/>
    <property type="molecule type" value="Genomic_DNA"/>
</dbReference>
<dbReference type="InterPro" id="IPR001782">
    <property type="entry name" value="Flag_FlgI"/>
</dbReference>
<protein>
    <recommendedName>
        <fullName evidence="3 8">Flagellar P-ring protein</fullName>
    </recommendedName>
    <alternativeName>
        <fullName evidence="7 8">Basal body P-ring protein</fullName>
    </alternativeName>
</protein>
<comment type="subcellular location">
    <subcellularLocation>
        <location evidence="2 8">Bacterial flagellum basal body</location>
    </subcellularLocation>
</comment>
<keyword evidence="9" id="KW-0282">Flagellum</keyword>
<name>A0ABT1XNC8_9SPHN</name>
<gene>
    <name evidence="8" type="primary">flgI</name>
    <name evidence="9" type="ORF">NSO95_02320</name>
</gene>
<keyword evidence="4 8" id="KW-0732">Signal</keyword>
<keyword evidence="5" id="KW-0574">Periplasm</keyword>
<dbReference type="HAMAP" id="MF_00416">
    <property type="entry name" value="FlgI"/>
    <property type="match status" value="1"/>
</dbReference>
<accession>A0ABT1XNC8</accession>